<feature type="transmembrane region" description="Helical" evidence="6">
    <location>
        <begin position="91"/>
        <end position="112"/>
    </location>
</feature>
<keyword evidence="2" id="KW-1003">Cell membrane</keyword>
<feature type="transmembrane region" description="Helical" evidence="6">
    <location>
        <begin position="271"/>
        <end position="288"/>
    </location>
</feature>
<dbReference type="PANTHER" id="PTHR23513:SF6">
    <property type="entry name" value="MAJOR FACILITATOR SUPERFAMILY ASSOCIATED DOMAIN-CONTAINING PROTEIN"/>
    <property type="match status" value="1"/>
</dbReference>
<dbReference type="CDD" id="cd06173">
    <property type="entry name" value="MFS_MefA_like"/>
    <property type="match status" value="1"/>
</dbReference>
<keyword evidence="3 6" id="KW-0812">Transmembrane</keyword>
<dbReference type="GO" id="GO:0022857">
    <property type="term" value="F:transmembrane transporter activity"/>
    <property type="evidence" value="ECO:0007669"/>
    <property type="project" value="InterPro"/>
</dbReference>
<dbReference type="SUPFAM" id="SSF103473">
    <property type="entry name" value="MFS general substrate transporter"/>
    <property type="match status" value="1"/>
</dbReference>
<evidence type="ECO:0000313" key="7">
    <source>
        <dbReference type="EMBL" id="QDQ27819.1"/>
    </source>
</evidence>
<evidence type="ECO:0000256" key="6">
    <source>
        <dbReference type="SAM" id="Phobius"/>
    </source>
</evidence>
<feature type="transmembrane region" description="Helical" evidence="6">
    <location>
        <begin position="184"/>
        <end position="201"/>
    </location>
</feature>
<feature type="transmembrane region" description="Helical" evidence="6">
    <location>
        <begin position="325"/>
        <end position="348"/>
    </location>
</feature>
<feature type="transmembrane region" description="Helical" evidence="6">
    <location>
        <begin position="236"/>
        <end position="259"/>
    </location>
</feature>
<evidence type="ECO:0000256" key="2">
    <source>
        <dbReference type="ARBA" id="ARBA00022475"/>
    </source>
</evidence>
<keyword evidence="4 6" id="KW-1133">Transmembrane helix</keyword>
<dbReference type="InterPro" id="IPR011701">
    <property type="entry name" value="MFS"/>
</dbReference>
<feature type="transmembrane region" description="Helical" evidence="6">
    <location>
        <begin position="35"/>
        <end position="54"/>
    </location>
</feature>
<evidence type="ECO:0000256" key="4">
    <source>
        <dbReference type="ARBA" id="ARBA00022989"/>
    </source>
</evidence>
<accession>A0A516SI32</accession>
<dbReference type="InterPro" id="IPR036259">
    <property type="entry name" value="MFS_trans_sf"/>
</dbReference>
<proteinExistence type="predicted"/>
<evidence type="ECO:0000256" key="1">
    <source>
        <dbReference type="ARBA" id="ARBA00004651"/>
    </source>
</evidence>
<dbReference type="GO" id="GO:0005886">
    <property type="term" value="C:plasma membrane"/>
    <property type="evidence" value="ECO:0007669"/>
    <property type="project" value="UniProtKB-SubCell"/>
</dbReference>
<reference evidence="8" key="1">
    <citation type="submission" date="2019-07" db="EMBL/GenBank/DDBJ databases">
        <title>Chitinimonas sp. nov., isolated from Ny-Alesund, arctica soil.</title>
        <authorList>
            <person name="Xu Q."/>
            <person name="Peng F."/>
        </authorList>
    </citation>
    <scope>NUCLEOTIDE SEQUENCE [LARGE SCALE GENOMIC DNA]</scope>
    <source>
        <strain evidence="8">R3-44</strain>
    </source>
</reference>
<comment type="subcellular location">
    <subcellularLocation>
        <location evidence="1">Cell membrane</location>
        <topology evidence="1">Multi-pass membrane protein</topology>
    </subcellularLocation>
</comment>
<keyword evidence="8" id="KW-1185">Reference proteome</keyword>
<feature type="transmembrane region" description="Helical" evidence="6">
    <location>
        <begin position="369"/>
        <end position="387"/>
    </location>
</feature>
<feature type="transmembrane region" description="Helical" evidence="6">
    <location>
        <begin position="393"/>
        <end position="410"/>
    </location>
</feature>
<keyword evidence="5 6" id="KW-0472">Membrane</keyword>
<dbReference type="Gene3D" id="1.20.1250.20">
    <property type="entry name" value="MFS general substrate transporter like domains"/>
    <property type="match status" value="1"/>
</dbReference>
<sequence>MSSFAKKNMFRNRLTGLWRNPDFVRLWLAQGISDFGSYISHLALPLTAAVLLHATPMQMGVLSAIEVLPFALFSLHAGVLIDRVRRMPLMLLRDLVCGLALLVVPLAAWGGWLTMPVLWVVGFICMSGEVVGGSAHQSYVAGLIGKDRLVEAHSKFMATSSTAQVTAPGLAGLLIQWFSAPLAILFNATSFIVSALILRTIRATEPAPEPRAADVSAWSEIKAGLRLVWDMPLLRAFAIQTSLWQLLNYMLAAVLVLFANRELGLDAGQLGVGYMLGGLGSLAAALSAETIGRRLGIGPAIGWGFVATALAWIGFSLIPTAGGLAMLWFSLCQGLFAFGATQFSINYLAARAAVTPDALLGRMIATMRFLTVAPAPLGALAGGALASGLGLRAALYVIGGLGALLAWHALKRSPARLLMTLPKRTVVES</sequence>
<organism evidence="7 8">
    <name type="scientific">Chitinimonas arctica</name>
    <dbReference type="NCBI Taxonomy" id="2594795"/>
    <lineage>
        <taxon>Bacteria</taxon>
        <taxon>Pseudomonadati</taxon>
        <taxon>Pseudomonadota</taxon>
        <taxon>Betaproteobacteria</taxon>
        <taxon>Neisseriales</taxon>
        <taxon>Chitinibacteraceae</taxon>
        <taxon>Chitinimonas</taxon>
    </lineage>
</organism>
<feature type="transmembrane region" description="Helical" evidence="6">
    <location>
        <begin position="60"/>
        <end position="79"/>
    </location>
</feature>
<dbReference type="PANTHER" id="PTHR23513">
    <property type="entry name" value="INTEGRAL MEMBRANE EFFLUX PROTEIN-RELATED"/>
    <property type="match status" value="1"/>
</dbReference>
<evidence type="ECO:0000313" key="8">
    <source>
        <dbReference type="Proteomes" id="UP000317550"/>
    </source>
</evidence>
<dbReference type="Proteomes" id="UP000317550">
    <property type="component" value="Chromosome"/>
</dbReference>
<feature type="transmembrane region" description="Helical" evidence="6">
    <location>
        <begin position="300"/>
        <end position="319"/>
    </location>
</feature>
<dbReference type="Pfam" id="PF07690">
    <property type="entry name" value="MFS_1"/>
    <property type="match status" value="1"/>
</dbReference>
<dbReference type="EMBL" id="CP041730">
    <property type="protein sequence ID" value="QDQ27819.1"/>
    <property type="molecule type" value="Genomic_DNA"/>
</dbReference>
<evidence type="ECO:0000256" key="5">
    <source>
        <dbReference type="ARBA" id="ARBA00023136"/>
    </source>
</evidence>
<protein>
    <submittedName>
        <fullName evidence="7">MFS transporter</fullName>
    </submittedName>
</protein>
<dbReference type="OrthoDB" id="9815525at2"/>
<evidence type="ECO:0000256" key="3">
    <source>
        <dbReference type="ARBA" id="ARBA00022692"/>
    </source>
</evidence>
<dbReference type="AlphaFoldDB" id="A0A516SI32"/>
<gene>
    <name evidence="7" type="ORF">FNU76_16520</name>
</gene>
<dbReference type="KEGG" id="cari:FNU76_16520"/>
<name>A0A516SI32_9NEIS</name>